<dbReference type="SUPFAM" id="SSF56235">
    <property type="entry name" value="N-terminal nucleophile aminohydrolases (Ntn hydrolases)"/>
    <property type="match status" value="1"/>
</dbReference>
<dbReference type="STRING" id="1630135.DAD186_10810"/>
<dbReference type="Pfam" id="PF00227">
    <property type="entry name" value="Proteasome"/>
    <property type="match status" value="1"/>
</dbReference>
<dbReference type="RefSeq" id="WP_082991098.1">
    <property type="nucleotide sequence ID" value="NZ_CP012117.1"/>
</dbReference>
<dbReference type="AlphaFoldDB" id="A0A1B0ZI69"/>
<keyword evidence="1" id="KW-0647">Proteasome</keyword>
<evidence type="ECO:0000313" key="1">
    <source>
        <dbReference type="EMBL" id="ANP27631.1"/>
    </source>
</evidence>
<dbReference type="InterPro" id="IPR022296">
    <property type="entry name" value="Proteasome_asu_bac"/>
</dbReference>
<dbReference type="NCBIfam" id="TIGR03691">
    <property type="entry name" value="20S_bact_alpha"/>
    <property type="match status" value="1"/>
</dbReference>
<dbReference type="GO" id="GO:0004298">
    <property type="term" value="F:threonine-type endopeptidase activity"/>
    <property type="evidence" value="ECO:0007669"/>
    <property type="project" value="InterPro"/>
</dbReference>
<dbReference type="KEGG" id="dva:DAD186_10810"/>
<dbReference type="GO" id="GO:0051603">
    <property type="term" value="P:proteolysis involved in protein catabolic process"/>
    <property type="evidence" value="ECO:0007669"/>
    <property type="project" value="InterPro"/>
</dbReference>
<dbReference type="Gene3D" id="3.60.20.10">
    <property type="entry name" value="Glutamine Phosphoribosylpyrophosphate, subunit 1, domain 1"/>
    <property type="match status" value="1"/>
</dbReference>
<organism evidence="1 2">
    <name type="scientific">Dermabacter vaginalis</name>
    <dbReference type="NCBI Taxonomy" id="1630135"/>
    <lineage>
        <taxon>Bacteria</taxon>
        <taxon>Bacillati</taxon>
        <taxon>Actinomycetota</taxon>
        <taxon>Actinomycetes</taxon>
        <taxon>Micrococcales</taxon>
        <taxon>Dermabacteraceae</taxon>
        <taxon>Dermabacter</taxon>
    </lineage>
</organism>
<accession>A0A1B0ZI69</accession>
<protein>
    <submittedName>
        <fullName evidence="1">Proteasome, alpha subunit</fullName>
    </submittedName>
</protein>
<proteinExistence type="predicted"/>
<name>A0A1B0ZI69_9MICO</name>
<dbReference type="InterPro" id="IPR001353">
    <property type="entry name" value="Proteasome_sua/b"/>
</dbReference>
<sequence length="227" mass="24420">MSMPFYIDPEQLTKDRADFSRRGVSRGLPVIAASSAEGIVIIALNSSTSLMKIGEVHDQIAFAGAGKFHEYEALRLAAVRWADTRAYQYSRRDVSASSLANALAHAIGEAFVSAPKPLEIALLLPEVGEHVGDDRIFSLSFDGSLSDHGTFAAIGGVPEGLASRALGADLDKRGADEVIDFCIDELSHTHAHAGTHAEIGVLRRGVALRAFERHTPRDMGGKERMKL</sequence>
<dbReference type="EMBL" id="CP012117">
    <property type="protein sequence ID" value="ANP27631.1"/>
    <property type="molecule type" value="Genomic_DNA"/>
</dbReference>
<dbReference type="Proteomes" id="UP000092596">
    <property type="component" value="Chromosome"/>
</dbReference>
<evidence type="ECO:0000313" key="2">
    <source>
        <dbReference type="Proteomes" id="UP000092596"/>
    </source>
</evidence>
<dbReference type="InterPro" id="IPR029055">
    <property type="entry name" value="Ntn_hydrolases_N"/>
</dbReference>
<dbReference type="GO" id="GO:0019773">
    <property type="term" value="C:proteasome core complex, alpha-subunit complex"/>
    <property type="evidence" value="ECO:0007669"/>
    <property type="project" value="InterPro"/>
</dbReference>
<gene>
    <name evidence="1" type="ORF">DAD186_10810</name>
</gene>
<reference evidence="1 2" key="1">
    <citation type="submission" date="2015-06" db="EMBL/GenBank/DDBJ databases">
        <title>Investigation of pathophysiology for high-risk pregnancy and development of treatment modality based on it.</title>
        <authorList>
            <person name="Kim B.-C."/>
            <person name="Lim S."/>
        </authorList>
    </citation>
    <scope>NUCLEOTIDE SEQUENCE [LARGE SCALE GENOMIC DNA]</scope>
    <source>
        <strain evidence="1 2">AD1-86</strain>
    </source>
</reference>